<reference evidence="1 2" key="1">
    <citation type="submission" date="2024-06" db="EMBL/GenBank/DDBJ databases">
        <title>The Natural Products Discovery Center: Release of the First 8490 Sequenced Strains for Exploring Actinobacteria Biosynthetic Diversity.</title>
        <authorList>
            <person name="Kalkreuter E."/>
            <person name="Kautsar S.A."/>
            <person name="Yang D."/>
            <person name="Bader C.D."/>
            <person name="Teijaro C.N."/>
            <person name="Fluegel L."/>
            <person name="Davis C.M."/>
            <person name="Simpson J.R."/>
            <person name="Lauterbach L."/>
            <person name="Steele A.D."/>
            <person name="Gui C."/>
            <person name="Meng S."/>
            <person name="Li G."/>
            <person name="Viehrig K."/>
            <person name="Ye F."/>
            <person name="Su P."/>
            <person name="Kiefer A.F."/>
            <person name="Nichols A."/>
            <person name="Cepeda A.J."/>
            <person name="Yan W."/>
            <person name="Fan B."/>
            <person name="Jiang Y."/>
            <person name="Adhikari A."/>
            <person name="Zheng C.-J."/>
            <person name="Schuster L."/>
            <person name="Cowan T.M."/>
            <person name="Smanski M.J."/>
            <person name="Chevrette M.G."/>
            <person name="De Carvalho L.P.S."/>
            <person name="Shen B."/>
        </authorList>
    </citation>
    <scope>NUCLEOTIDE SEQUENCE [LARGE SCALE GENOMIC DNA]</scope>
    <source>
        <strain evidence="1 2">NPDC048946</strain>
    </source>
</reference>
<organism evidence="1 2">
    <name type="scientific">Streptodolium elevatio</name>
    <dbReference type="NCBI Taxonomy" id="3157996"/>
    <lineage>
        <taxon>Bacteria</taxon>
        <taxon>Bacillati</taxon>
        <taxon>Actinomycetota</taxon>
        <taxon>Actinomycetes</taxon>
        <taxon>Kitasatosporales</taxon>
        <taxon>Streptomycetaceae</taxon>
        <taxon>Streptodolium</taxon>
    </lineage>
</organism>
<keyword evidence="2" id="KW-1185">Reference proteome</keyword>
<dbReference type="RefSeq" id="WP_358353468.1">
    <property type="nucleotide sequence ID" value="NZ_JBEZFP010000029.1"/>
</dbReference>
<protein>
    <submittedName>
        <fullName evidence="1">Uncharacterized protein</fullName>
    </submittedName>
</protein>
<gene>
    <name evidence="1" type="ORF">AB0C36_14155</name>
</gene>
<proteinExistence type="predicted"/>
<dbReference type="EMBL" id="JBEZFP010000029">
    <property type="protein sequence ID" value="MEU8134645.1"/>
    <property type="molecule type" value="Genomic_DNA"/>
</dbReference>
<evidence type="ECO:0000313" key="2">
    <source>
        <dbReference type="Proteomes" id="UP001551482"/>
    </source>
</evidence>
<sequence length="529" mass="58773">MTEEQLAALRELISRLTGFPGLLDDLAEDAMATPVEAQTELEALKQAFTALAERLEDDAIEKRVLTAARSLIASAGATLTAAARQGPADAGVRDSLAELGRVCMAQIATLNRLERKAKALLAHPDEPVVPEHRMMVHRQCVVQGRRVTVDGEPVAGGDHRDLAWTLAVLYDLGVRRLDVSLAVQPGAVALGWAFEAARVVFDKHLDRWDVAVNAPVKLPDGTTVLYLHLRYDSADRRLTLACEGTSFKLWGDGARGLDAVKQIIRTDLGMGEIVDDDAHWTVPELIQFYAVCRKLPVADRAALAGCRLVRRARPDEVDPDAKHEKASYGHSTHTITVLDAVFEADDYGFVGAGETMGPHAHWVLAHEIGHVVELRDWRKRCAKFDTADVDARIAAKEKEKRDLEAWLQGPGQQADTSLYAEKSRECTALGKEIGQLWDEQRELWGKRHELDVAAFQKTATSVCLERFLAQVQALGVAPFTFYAESSWAKNKKGELFAEAYTMFVNEPETLRWISPGLHDWFVRREYWVD</sequence>
<accession>A0ABV3DFV2</accession>
<evidence type="ECO:0000313" key="1">
    <source>
        <dbReference type="EMBL" id="MEU8134645.1"/>
    </source>
</evidence>
<comment type="caution">
    <text evidence="1">The sequence shown here is derived from an EMBL/GenBank/DDBJ whole genome shotgun (WGS) entry which is preliminary data.</text>
</comment>
<name>A0ABV3DFV2_9ACTN</name>
<dbReference type="Proteomes" id="UP001551482">
    <property type="component" value="Unassembled WGS sequence"/>
</dbReference>